<comment type="caution">
    <text evidence="1">The sequence shown here is derived from an EMBL/GenBank/DDBJ whole genome shotgun (WGS) entry which is preliminary data.</text>
</comment>
<reference evidence="1 2" key="1">
    <citation type="submission" date="2024-02" db="EMBL/GenBank/DDBJ databases">
        <title>de novo genome assembly of Solanum bulbocastanum strain 11H21.</title>
        <authorList>
            <person name="Hosaka A.J."/>
        </authorList>
    </citation>
    <scope>NUCLEOTIDE SEQUENCE [LARGE SCALE GENOMIC DNA]</scope>
    <source>
        <tissue evidence="1">Young leaves</tissue>
    </source>
</reference>
<protein>
    <submittedName>
        <fullName evidence="1">Uncharacterized protein</fullName>
    </submittedName>
</protein>
<evidence type="ECO:0000313" key="2">
    <source>
        <dbReference type="Proteomes" id="UP001371456"/>
    </source>
</evidence>
<gene>
    <name evidence="1" type="ORF">RDI58_016540</name>
</gene>
<dbReference type="EMBL" id="JBANQN010000006">
    <property type="protein sequence ID" value="KAK6788015.1"/>
    <property type="molecule type" value="Genomic_DNA"/>
</dbReference>
<sequence length="43" mass="4978">MNHLTRNKTKLCMFMISQNTRKQVESLRNGGFKLAELPGSRLK</sequence>
<keyword evidence="2" id="KW-1185">Reference proteome</keyword>
<accession>A0AAN8THN9</accession>
<dbReference type="Proteomes" id="UP001371456">
    <property type="component" value="Unassembled WGS sequence"/>
</dbReference>
<evidence type="ECO:0000313" key="1">
    <source>
        <dbReference type="EMBL" id="KAK6788015.1"/>
    </source>
</evidence>
<dbReference type="AlphaFoldDB" id="A0AAN8THN9"/>
<proteinExistence type="predicted"/>
<organism evidence="1 2">
    <name type="scientific">Solanum bulbocastanum</name>
    <name type="common">Wild potato</name>
    <dbReference type="NCBI Taxonomy" id="147425"/>
    <lineage>
        <taxon>Eukaryota</taxon>
        <taxon>Viridiplantae</taxon>
        <taxon>Streptophyta</taxon>
        <taxon>Embryophyta</taxon>
        <taxon>Tracheophyta</taxon>
        <taxon>Spermatophyta</taxon>
        <taxon>Magnoliopsida</taxon>
        <taxon>eudicotyledons</taxon>
        <taxon>Gunneridae</taxon>
        <taxon>Pentapetalae</taxon>
        <taxon>asterids</taxon>
        <taxon>lamiids</taxon>
        <taxon>Solanales</taxon>
        <taxon>Solanaceae</taxon>
        <taxon>Solanoideae</taxon>
        <taxon>Solaneae</taxon>
        <taxon>Solanum</taxon>
    </lineage>
</organism>
<name>A0AAN8THN9_SOLBU</name>